<accession>A0ABV8D948</accession>
<protein>
    <submittedName>
        <fullName evidence="1">Uncharacterized protein</fullName>
    </submittedName>
</protein>
<evidence type="ECO:0000313" key="1">
    <source>
        <dbReference type="EMBL" id="MFC3935070.1"/>
    </source>
</evidence>
<dbReference type="RefSeq" id="WP_055399630.1">
    <property type="nucleotide sequence ID" value="NZ_JAMXAX010000014.1"/>
</dbReference>
<dbReference type="Proteomes" id="UP001595693">
    <property type="component" value="Unassembled WGS sequence"/>
</dbReference>
<organism evidence="1 2">
    <name type="scientific">Acidovorax facilis</name>
    <dbReference type="NCBI Taxonomy" id="12917"/>
    <lineage>
        <taxon>Bacteria</taxon>
        <taxon>Pseudomonadati</taxon>
        <taxon>Pseudomonadota</taxon>
        <taxon>Betaproteobacteria</taxon>
        <taxon>Burkholderiales</taxon>
        <taxon>Comamonadaceae</taxon>
        <taxon>Acidovorax</taxon>
    </lineage>
</organism>
<sequence length="247" mass="28474">MKAKKLTARERRLSRETISVSCESVGLDSAVYHAALRYLFDRPVPEKGGQEWYWDIDEPEFEATPRQWTHIQTVLFANAGNDLAPYSDDQVGMGLNHVMSNNAGDIPHMVNDPTVPLDDAMRMVRALPTLWRDCLGPRLSTAEQSTIGSRSDRLYFVSYMWFDVWPTFWNAKHIPEWRDAIWQVFCEMLAMPWREAQISALHGIGHEGNRLNRHQELQAHMDAFIRQVKNDDELKNYAQAAARGMVQ</sequence>
<keyword evidence="2" id="KW-1185">Reference proteome</keyword>
<gene>
    <name evidence="1" type="ORF">ACFOW3_10575</name>
</gene>
<name>A0ABV8D948_9BURK</name>
<evidence type="ECO:0000313" key="2">
    <source>
        <dbReference type="Proteomes" id="UP001595693"/>
    </source>
</evidence>
<dbReference type="EMBL" id="JBHSAJ010000027">
    <property type="protein sequence ID" value="MFC3935070.1"/>
    <property type="molecule type" value="Genomic_DNA"/>
</dbReference>
<reference evidence="2" key="1">
    <citation type="journal article" date="2019" name="Int. J. Syst. Evol. Microbiol.">
        <title>The Global Catalogue of Microorganisms (GCM) 10K type strain sequencing project: providing services to taxonomists for standard genome sequencing and annotation.</title>
        <authorList>
            <consortium name="The Broad Institute Genomics Platform"/>
            <consortium name="The Broad Institute Genome Sequencing Center for Infectious Disease"/>
            <person name="Wu L."/>
            <person name="Ma J."/>
        </authorList>
    </citation>
    <scope>NUCLEOTIDE SEQUENCE [LARGE SCALE GENOMIC DNA]</scope>
    <source>
        <strain evidence="2">CCUG 2113</strain>
    </source>
</reference>
<proteinExistence type="predicted"/>
<comment type="caution">
    <text evidence="1">The sequence shown here is derived from an EMBL/GenBank/DDBJ whole genome shotgun (WGS) entry which is preliminary data.</text>
</comment>